<keyword evidence="5 7" id="KW-0472">Membrane</keyword>
<dbReference type="GO" id="GO:0006265">
    <property type="term" value="P:DNA topological change"/>
    <property type="evidence" value="ECO:0007669"/>
    <property type="project" value="UniProtKB-UniRule"/>
</dbReference>
<dbReference type="PANTHER" id="PTHR43493">
    <property type="entry name" value="DNA GYRASE/TOPOISOMERASE SUBUNIT A"/>
    <property type="match status" value="1"/>
</dbReference>
<dbReference type="Pfam" id="PF03989">
    <property type="entry name" value="DNA_gyraseA_C"/>
    <property type="match status" value="2"/>
</dbReference>
<dbReference type="GO" id="GO:0005737">
    <property type="term" value="C:cytoplasm"/>
    <property type="evidence" value="ECO:0007669"/>
    <property type="project" value="TreeGrafter"/>
</dbReference>
<dbReference type="NCBIfam" id="NF004044">
    <property type="entry name" value="PRK05561.1"/>
    <property type="match status" value="1"/>
</dbReference>
<accession>A0A5J5FZ30</accession>
<dbReference type="FunFam" id="3.30.1360.40:FF:000005">
    <property type="entry name" value="DNA topoisomerase 4 subunit A"/>
    <property type="match status" value="1"/>
</dbReference>
<evidence type="ECO:0000256" key="8">
    <source>
        <dbReference type="PROSITE-ProRule" id="PRU01384"/>
    </source>
</evidence>
<comment type="function">
    <text evidence="7">Topoisomerase IV is essential for chromosome segregation. It relaxes supercoiled DNA. Performs the decatenation events required during the replication of a circular DNA molecule.</text>
</comment>
<gene>
    <name evidence="7 10" type="primary">parC</name>
    <name evidence="10" type="ORF">FJU30_13135</name>
</gene>
<dbReference type="GO" id="GO:0005524">
    <property type="term" value="F:ATP binding"/>
    <property type="evidence" value="ECO:0007669"/>
    <property type="project" value="InterPro"/>
</dbReference>
<reference evidence="10 11" key="1">
    <citation type="submission" date="2019-09" db="EMBL/GenBank/DDBJ databases">
        <authorList>
            <person name="Li Y."/>
        </authorList>
    </citation>
    <scope>NUCLEOTIDE SEQUENCE [LARGE SCALE GENOMIC DNA]</scope>
    <source>
        <strain evidence="10 11">L3-3HA</strain>
    </source>
</reference>
<feature type="site" description="Transition state stabilizer" evidence="7">
    <location>
        <position position="123"/>
    </location>
</feature>
<dbReference type="GO" id="GO:0003677">
    <property type="term" value="F:DNA binding"/>
    <property type="evidence" value="ECO:0007669"/>
    <property type="project" value="UniProtKB-UniRule"/>
</dbReference>
<protein>
    <recommendedName>
        <fullName evidence="7">DNA topoisomerase 4 subunit A</fullName>
        <ecNumber evidence="7">5.6.2.2</ecNumber>
    </recommendedName>
    <alternativeName>
        <fullName evidence="7">Topoisomerase IV subunit A</fullName>
    </alternativeName>
</protein>
<dbReference type="Pfam" id="PF00521">
    <property type="entry name" value="DNA_topoisoIV"/>
    <property type="match status" value="1"/>
</dbReference>
<keyword evidence="6 7" id="KW-0413">Isomerase</keyword>
<keyword evidence="11" id="KW-1185">Reference proteome</keyword>
<dbReference type="GO" id="GO:0009330">
    <property type="term" value="C:DNA topoisomerase type II (double strand cut, ATP-hydrolyzing) complex"/>
    <property type="evidence" value="ECO:0007669"/>
    <property type="project" value="TreeGrafter"/>
</dbReference>
<dbReference type="GO" id="GO:0019897">
    <property type="term" value="C:extrinsic component of plasma membrane"/>
    <property type="evidence" value="ECO:0007669"/>
    <property type="project" value="UniProtKB-UniRule"/>
</dbReference>
<dbReference type="GO" id="GO:0003918">
    <property type="term" value="F:DNA topoisomerase type II (double strand cut, ATP-hydrolyzing) activity"/>
    <property type="evidence" value="ECO:0007669"/>
    <property type="project" value="UniProtKB-UniRule"/>
</dbReference>
<dbReference type="SUPFAM" id="SSF101904">
    <property type="entry name" value="GyrA/ParC C-terminal domain-like"/>
    <property type="match status" value="1"/>
</dbReference>
<keyword evidence="4 7" id="KW-0238">DNA-binding</keyword>
<dbReference type="FunFam" id="1.10.268.10:FF:000001">
    <property type="entry name" value="DNA gyrase subunit A"/>
    <property type="match status" value="1"/>
</dbReference>
<sequence>MSEMTHDGAERLALHTFTENAYLNYSMYVIMDRALPFIGDGLKPVQRRIVYAMSELGLNASAKFKKSARTVGDVLGKYHPHGDSACYEAMVLMAQPFSYRYPLVDGQGNWGAPDDPKSFAAMRYTESRLSKYAEVLLGELGQGTVDYTPNFDGTLQEPKTLPARLPNILLNGTTGIAVGMATDIPPHNIREVAAAAVLLLDKPEASLDDLLEHVQGPDFPTEAEIITPRSDVRKIYQNGRGSVRMRAVWKREEGNVVISALPHQTSGARVLEQIASQMRAKKLPMIEDLRDESDHENPTRLVLVPRSNRIDFDQVMNHLFATTDLEKSYRINMNMIGLDGRPAVKGLQEILSEWLVFRRDTVRRRLNYRLEKVLKRLHILEGLLTAFLNIDEVIHIIRTEDEPKPVLMRQFSLSETQAEAILELKLRHLAKLEEMKIRGEQDDLSKARDQLQALLASERKLSNLLKKEIQADAQAYGDARRSPLRERAEAKAMSEHDFVPSEPVTIVLSEMGWVRNAKGHDIDPAGLSYKAGDSFRGAARGKSNQPVVFIDSTGRSYALDPLTLPSARGQGEPLTGKLTPPPGATIEQVLMAADEQPLLMASDAGYGFVCTFSDLVARNRAGKALISLPENAKVLQPLEIHGADNMLLAITAAGRMLMFPVSDLPQLSKGKGNKIVSIPAAAAASGEDRLNWLLLLPPSAAITLYIGKRKLTLRPEDLQKFRAERGRKGTLLPRGLQRIDRVEVDAPAIVAEDGGEA</sequence>
<dbReference type="HAMAP" id="MF_00936">
    <property type="entry name" value="ParC_type1"/>
    <property type="match status" value="1"/>
</dbReference>
<evidence type="ECO:0000256" key="1">
    <source>
        <dbReference type="ARBA" id="ARBA00000185"/>
    </source>
</evidence>
<dbReference type="GO" id="GO:0005694">
    <property type="term" value="C:chromosome"/>
    <property type="evidence" value="ECO:0007669"/>
    <property type="project" value="InterPro"/>
</dbReference>
<dbReference type="OrthoDB" id="9806486at2"/>
<evidence type="ECO:0000313" key="11">
    <source>
        <dbReference type="Proteomes" id="UP000335415"/>
    </source>
</evidence>
<evidence type="ECO:0000256" key="4">
    <source>
        <dbReference type="ARBA" id="ARBA00023125"/>
    </source>
</evidence>
<evidence type="ECO:0000313" key="10">
    <source>
        <dbReference type="EMBL" id="KAA8999285.1"/>
    </source>
</evidence>
<dbReference type="InterPro" id="IPR005742">
    <property type="entry name" value="TopoIV_A_Gneg"/>
</dbReference>
<dbReference type="EC" id="5.6.2.2" evidence="7"/>
<feature type="site" description="Interaction with DNA" evidence="7">
    <location>
        <position position="79"/>
    </location>
</feature>
<dbReference type="InterPro" id="IPR002205">
    <property type="entry name" value="Topo_IIA_dom_A"/>
</dbReference>
<feature type="active site" description="O-(5'-phospho-DNA)-tyrosine intermediate" evidence="7 8">
    <location>
        <position position="124"/>
    </location>
</feature>
<dbReference type="RefSeq" id="WP_150435430.1">
    <property type="nucleotide sequence ID" value="NZ_VYKJ01000006.1"/>
</dbReference>
<dbReference type="InterPro" id="IPR013760">
    <property type="entry name" value="Topo_IIA-like_dom_sf"/>
</dbReference>
<name>A0A5J5FZ30_9GAMM</name>
<dbReference type="InterPro" id="IPR013757">
    <property type="entry name" value="Topo_IIA_A_a_sf"/>
</dbReference>
<dbReference type="PANTHER" id="PTHR43493:SF1">
    <property type="entry name" value="DNA TOPOISOMERASE 4 SUBUNIT A"/>
    <property type="match status" value="1"/>
</dbReference>
<dbReference type="AlphaFoldDB" id="A0A5J5FZ30"/>
<evidence type="ECO:0000256" key="2">
    <source>
        <dbReference type="ARBA" id="ARBA00022475"/>
    </source>
</evidence>
<feature type="domain" description="Topo IIA-type catalytic" evidence="9">
    <location>
        <begin position="35"/>
        <end position="498"/>
    </location>
</feature>
<comment type="subunit">
    <text evidence="7">Heterotetramer composed of ParC and ParE.</text>
</comment>
<keyword evidence="3 7" id="KW-0799">Topoisomerase</keyword>
<dbReference type="InterPro" id="IPR050220">
    <property type="entry name" value="Type_II_DNA_Topoisomerases"/>
</dbReference>
<dbReference type="InterPro" id="IPR035516">
    <property type="entry name" value="Gyrase/topoIV_suA_C"/>
</dbReference>
<evidence type="ECO:0000256" key="6">
    <source>
        <dbReference type="ARBA" id="ARBA00023235"/>
    </source>
</evidence>
<dbReference type="Gene3D" id="3.30.1360.40">
    <property type="match status" value="1"/>
</dbReference>
<keyword evidence="2 7" id="KW-1003">Cell membrane</keyword>
<dbReference type="SUPFAM" id="SSF56719">
    <property type="entry name" value="Type II DNA topoisomerase"/>
    <property type="match status" value="1"/>
</dbReference>
<dbReference type="Gene3D" id="3.90.199.10">
    <property type="entry name" value="Topoisomerase II, domain 5"/>
    <property type="match status" value="1"/>
</dbReference>
<dbReference type="InterPro" id="IPR006691">
    <property type="entry name" value="GyrA/parC_rep"/>
</dbReference>
<comment type="catalytic activity">
    <reaction evidence="1 7 8">
        <text>ATP-dependent breakage, passage and rejoining of double-stranded DNA.</text>
        <dbReference type="EC" id="5.6.2.2"/>
    </reaction>
</comment>
<organism evidence="10 11">
    <name type="scientific">Affinibrenneria salicis</name>
    <dbReference type="NCBI Taxonomy" id="2590031"/>
    <lineage>
        <taxon>Bacteria</taxon>
        <taxon>Pseudomonadati</taxon>
        <taxon>Pseudomonadota</taxon>
        <taxon>Gammaproteobacteria</taxon>
        <taxon>Enterobacterales</taxon>
        <taxon>Pectobacteriaceae</taxon>
        <taxon>Affinibrenneria</taxon>
    </lineage>
</organism>
<dbReference type="Gene3D" id="1.10.268.10">
    <property type="entry name" value="Topoisomerase, domain 3"/>
    <property type="match status" value="1"/>
</dbReference>
<dbReference type="NCBIfam" id="TIGR01062">
    <property type="entry name" value="parC_Gneg"/>
    <property type="match status" value="1"/>
</dbReference>
<comment type="subcellular location">
    <subcellularLocation>
        <location evidence="7">Cell membrane</location>
        <topology evidence="7">Peripheral membrane protein</topology>
    </subcellularLocation>
</comment>
<dbReference type="PROSITE" id="PS52040">
    <property type="entry name" value="TOPO_IIA"/>
    <property type="match status" value="1"/>
</dbReference>
<dbReference type="CDD" id="cd00187">
    <property type="entry name" value="TOP4c"/>
    <property type="match status" value="1"/>
</dbReference>
<comment type="similarity">
    <text evidence="7">Belongs to the type II topoisomerase GyrA/ParC subunit family. ParC type 1 subfamily.</text>
</comment>
<evidence type="ECO:0000256" key="3">
    <source>
        <dbReference type="ARBA" id="ARBA00023029"/>
    </source>
</evidence>
<evidence type="ECO:0000256" key="5">
    <source>
        <dbReference type="ARBA" id="ARBA00023136"/>
    </source>
</evidence>
<dbReference type="EMBL" id="VYKJ01000006">
    <property type="protein sequence ID" value="KAA8999285.1"/>
    <property type="molecule type" value="Genomic_DNA"/>
</dbReference>
<dbReference type="Gene3D" id="2.120.10.90">
    <property type="entry name" value="DNA gyrase/topoisomerase IV, subunit A, C-terminal"/>
    <property type="match status" value="1"/>
</dbReference>
<dbReference type="InterPro" id="IPR013758">
    <property type="entry name" value="Topo_IIA_A/C_ab"/>
</dbReference>
<evidence type="ECO:0000256" key="7">
    <source>
        <dbReference type="HAMAP-Rule" id="MF_00936"/>
    </source>
</evidence>
<feature type="site" description="Interaction with DNA" evidence="7">
    <location>
        <position position="43"/>
    </location>
</feature>
<comment type="caution">
    <text evidence="10">The sequence shown here is derived from an EMBL/GenBank/DDBJ whole genome shotgun (WGS) entry which is preliminary data.</text>
</comment>
<feature type="site" description="Interaction with DNA" evidence="7">
    <location>
        <position position="81"/>
    </location>
</feature>
<dbReference type="GO" id="GO:0007059">
    <property type="term" value="P:chromosome segregation"/>
    <property type="evidence" value="ECO:0007669"/>
    <property type="project" value="UniProtKB-UniRule"/>
</dbReference>
<dbReference type="Proteomes" id="UP000335415">
    <property type="component" value="Unassembled WGS sequence"/>
</dbReference>
<dbReference type="SMART" id="SM00434">
    <property type="entry name" value="TOP4c"/>
    <property type="match status" value="1"/>
</dbReference>
<dbReference type="FunFam" id="2.120.10.90:FF:000003">
    <property type="entry name" value="DNA topoisomerase 4 subunit A"/>
    <property type="match status" value="1"/>
</dbReference>
<evidence type="ECO:0000259" key="9">
    <source>
        <dbReference type="PROSITE" id="PS52040"/>
    </source>
</evidence>
<proteinExistence type="inferred from homology"/>